<dbReference type="PROSITE" id="PS50994">
    <property type="entry name" value="INTEGRASE"/>
    <property type="match status" value="1"/>
</dbReference>
<dbReference type="FunFam" id="3.30.70.270:FF:000020">
    <property type="entry name" value="Transposon Tf2-6 polyprotein-like Protein"/>
    <property type="match status" value="1"/>
</dbReference>
<feature type="domain" description="CCHC-type" evidence="10">
    <location>
        <begin position="343"/>
        <end position="358"/>
    </location>
</feature>
<dbReference type="CDD" id="cd01647">
    <property type="entry name" value="RT_LTR"/>
    <property type="match status" value="1"/>
</dbReference>
<dbReference type="SMART" id="SM00343">
    <property type="entry name" value="ZnF_C2HC"/>
    <property type="match status" value="1"/>
</dbReference>
<dbReference type="InterPro" id="IPR054465">
    <property type="entry name" value="Integrase_p58-like_C"/>
</dbReference>
<dbReference type="InterPro" id="IPR001878">
    <property type="entry name" value="Znf_CCHC"/>
</dbReference>
<evidence type="ECO:0000256" key="9">
    <source>
        <dbReference type="SAM" id="MobiDB-lite"/>
    </source>
</evidence>
<dbReference type="KEGG" id="char:122128840"/>
<dbReference type="InterPro" id="IPR000477">
    <property type="entry name" value="RT_dom"/>
</dbReference>
<keyword evidence="4" id="KW-0255">Endonuclease</keyword>
<dbReference type="Pfam" id="PF00078">
    <property type="entry name" value="RVT_1"/>
    <property type="match status" value="1"/>
</dbReference>
<dbReference type="InterPro" id="IPR003309">
    <property type="entry name" value="SCAN_dom"/>
</dbReference>
<dbReference type="Pfam" id="PF02023">
    <property type="entry name" value="SCAN"/>
    <property type="match status" value="1"/>
</dbReference>
<evidence type="ECO:0000256" key="6">
    <source>
        <dbReference type="ARBA" id="ARBA00022918"/>
    </source>
</evidence>
<evidence type="ECO:0000259" key="10">
    <source>
        <dbReference type="PROSITE" id="PS50158"/>
    </source>
</evidence>
<evidence type="ECO:0000259" key="12">
    <source>
        <dbReference type="PROSITE" id="PS50878"/>
    </source>
</evidence>
<feature type="region of interest" description="Disordered" evidence="9">
    <location>
        <begin position="1"/>
        <end position="20"/>
    </location>
</feature>
<name>A0A8M1K783_CLUHA</name>
<dbReference type="GO" id="GO:0015074">
    <property type="term" value="P:DNA integration"/>
    <property type="evidence" value="ECO:0007669"/>
    <property type="project" value="InterPro"/>
</dbReference>
<dbReference type="Pfam" id="PF17921">
    <property type="entry name" value="Integrase_H2C2"/>
    <property type="match status" value="1"/>
</dbReference>
<keyword evidence="8" id="KW-0479">Metal-binding</keyword>
<dbReference type="PANTHER" id="PTHR37984">
    <property type="entry name" value="PROTEIN CBG26694"/>
    <property type="match status" value="1"/>
</dbReference>
<keyword evidence="6" id="KW-0695">RNA-directed DNA polymerase</keyword>
<dbReference type="SMART" id="SM00431">
    <property type="entry name" value="SCAN"/>
    <property type="match status" value="1"/>
</dbReference>
<organism evidence="14 15">
    <name type="scientific">Clupea harengus</name>
    <name type="common">Atlantic herring</name>
    <dbReference type="NCBI Taxonomy" id="7950"/>
    <lineage>
        <taxon>Eukaryota</taxon>
        <taxon>Metazoa</taxon>
        <taxon>Chordata</taxon>
        <taxon>Craniata</taxon>
        <taxon>Vertebrata</taxon>
        <taxon>Euteleostomi</taxon>
        <taxon>Actinopterygii</taxon>
        <taxon>Neopterygii</taxon>
        <taxon>Teleostei</taxon>
        <taxon>Clupei</taxon>
        <taxon>Clupeiformes</taxon>
        <taxon>Clupeoidei</taxon>
        <taxon>Clupeidae</taxon>
        <taxon>Clupea</taxon>
    </lineage>
</organism>
<dbReference type="FunFam" id="3.10.20.370:FF:000001">
    <property type="entry name" value="Retrovirus-related Pol polyprotein from transposon 17.6-like protein"/>
    <property type="match status" value="1"/>
</dbReference>
<sequence length="1456" mass="165892">MGPKKPRVAAAEALGGEETGVDPELAQVSEDGSLQELRDMFRKHLSIQQNRDDWQEKEVARQEARWKTMQHQFGLLQREVHERTTPDLEEEPSLGRSDRFGLPPESQRLSSRVRGQVGIEREPRLLRLNETDDIEHFLITFERIAEACQWPTTDWAVRLVALLTGKARAAYVNMDREESLDYEKVKAAILDKYNINQETYRLQFRATEVREDETPKELYVRLKDVYQKWVQPQQHTKEEIAEVFVLEQFLRMVSPDLQIWIKERNPSSAAEAASLADVFVAARHKAQAWTYGQWRESRDFRKPYRPPQPPMRTNSEGKFAGDRGGPTKQSPTFKSSGPRILVCFQCGQEGHARPQCPNNPANQANVCTVPRPSFPNRPIAPHCCTVVLNGREVRALVDTGSMQSLVSSDLVPIEGRNYSVVTRLRCVHGEERPYPTASVYVKVQGQPYFLEVGVVDDLPYPVILGQDFPLLLDLAVAKKDCNLALTRAMAKQGEVELPLSALPFYNADIEAQPGKTRKSKRQRRHDKLQFGATHMEEFGVEQLRAPLGIPQDIGAMQQQDPDIGLLYQQAQGERPLSQTNRREPGDGFSVSNGVLYKGDGSEARMVVPQKARGVVLELGHSIPWAGHLGRQKTIARISRHFFWPNMAREIAEFCRTCPECQRTTSRGPPKVPLEPLPVVGIPFEQLGMDVVGPLERSKAGNRYMLVITDYATRYPEVFALKTVKARNVATCLIQMFSRVGFPRTILTDQGSNFMSELLRQVYQLLGIKGIRTTPYHPQTDGLTERFNQTLKQMLRKFVSESGADWDSWLPYLLFAYREVPQASTGFSPFELMYGREVRGPLSLLKEAWMGDQEVPEAQNVLSYVLKMRERLTSMAQLAQQSLKHAQQRQRNYYDQRARPRSFGPGDKVLVMLPSDTSKLLTKWQGPFEVTRKLGSTTYEVVKPGQKRSRRVLHINLLKEWHERPETGIDALMIRQVPDEDEVEEQYLPLPSEGALELSHLSPTQQADIQVLCRPVLFEEKPGRTSLVEHQITLCEGAESRRRSYRIPERLLTTLKEEVDQMLAMGIIEPSKSEWCSPVVLVPKKDGSLRFCVDFRYLNSVSKFDSYPAPRIDDLIDSLGSAKWLTTIDLVKGYWQVPLNKSAKELTAFRTPWGLFHFSVMPFGLHGAPATFQRLMDQVLVGTNGYAAAYLDDVIIYSSSWEEHLQHLTEVLLRIESAGLTINPAKCAIAKKETEYLGYVIGGGLIKPQVQKLAAIQNCPLPQNKTQVRSFLGMAGWYRRFVPNFSLRAAALTDMTQKNCPVQVQWSGEAKEAFYDIKNVLCNEPVLYCPDFEKKFVLQTDASDLGLGAVLLQGEPDQQHPVAYISRKLFPREVRYSTVEKECLAVKWALDAFRYYLLGREFLLETDHRPLQWMDRMRDSNARITRWYLSMQPYRFIINHIPGRNNTTADFLSRLPA</sequence>
<evidence type="ECO:0000256" key="5">
    <source>
        <dbReference type="ARBA" id="ARBA00022801"/>
    </source>
</evidence>
<gene>
    <name evidence="15" type="primary">LOC122128840</name>
</gene>
<dbReference type="InterPro" id="IPR041373">
    <property type="entry name" value="RT_RNaseH"/>
</dbReference>
<dbReference type="RefSeq" id="XP_042559657.1">
    <property type="nucleotide sequence ID" value="XM_042703723.1"/>
</dbReference>
<keyword evidence="3" id="KW-0540">Nuclease</keyword>
<reference evidence="15" key="1">
    <citation type="submission" date="2025-08" db="UniProtKB">
        <authorList>
            <consortium name="RefSeq"/>
        </authorList>
    </citation>
    <scope>IDENTIFICATION</scope>
</reference>
<keyword evidence="8" id="KW-0863">Zinc-finger</keyword>
<dbReference type="CDD" id="cd00303">
    <property type="entry name" value="retropepsin_like"/>
    <property type="match status" value="1"/>
</dbReference>
<proteinExistence type="predicted"/>
<dbReference type="Pfam" id="PF22938">
    <property type="entry name" value="Integrase_p58_C"/>
    <property type="match status" value="1"/>
</dbReference>
<dbReference type="GO" id="GO:0008270">
    <property type="term" value="F:zinc ion binding"/>
    <property type="evidence" value="ECO:0007669"/>
    <property type="project" value="UniProtKB-KW"/>
</dbReference>
<evidence type="ECO:0000259" key="13">
    <source>
        <dbReference type="PROSITE" id="PS50994"/>
    </source>
</evidence>
<protein>
    <recommendedName>
        <fullName evidence="7">Gypsy retrotransposon integrase-like protein 1</fullName>
    </recommendedName>
</protein>
<feature type="region of interest" description="Disordered" evidence="9">
    <location>
        <begin position="79"/>
        <end position="108"/>
    </location>
</feature>
<evidence type="ECO:0000259" key="11">
    <source>
        <dbReference type="PROSITE" id="PS50804"/>
    </source>
</evidence>
<dbReference type="PROSITE" id="PS50878">
    <property type="entry name" value="RT_POL"/>
    <property type="match status" value="1"/>
</dbReference>
<dbReference type="GeneID" id="122128840"/>
<dbReference type="FunFam" id="1.10.340.70:FF:000001">
    <property type="entry name" value="Retrovirus-related Pol polyprotein from transposon gypsy-like Protein"/>
    <property type="match status" value="1"/>
</dbReference>
<dbReference type="InterPro" id="IPR001584">
    <property type="entry name" value="Integrase_cat-core"/>
</dbReference>
<evidence type="ECO:0000313" key="14">
    <source>
        <dbReference type="Proteomes" id="UP000515152"/>
    </source>
</evidence>
<evidence type="ECO:0000313" key="15">
    <source>
        <dbReference type="RefSeq" id="XP_042559657.1"/>
    </source>
</evidence>
<dbReference type="PROSITE" id="PS50804">
    <property type="entry name" value="SCAN_BOX"/>
    <property type="match status" value="1"/>
</dbReference>
<keyword evidence="2" id="KW-0548">Nucleotidyltransferase</keyword>
<accession>A0A8M1K783</accession>
<dbReference type="PROSITE" id="PS50158">
    <property type="entry name" value="ZF_CCHC"/>
    <property type="match status" value="1"/>
</dbReference>
<dbReference type="Pfam" id="PF17917">
    <property type="entry name" value="RT_RNaseH"/>
    <property type="match status" value="1"/>
</dbReference>
<feature type="domain" description="Integrase catalytic" evidence="13">
    <location>
        <begin position="673"/>
        <end position="836"/>
    </location>
</feature>
<evidence type="ECO:0000256" key="2">
    <source>
        <dbReference type="ARBA" id="ARBA00022695"/>
    </source>
</evidence>
<dbReference type="Proteomes" id="UP000515152">
    <property type="component" value="Chromosome 3"/>
</dbReference>
<keyword evidence="5" id="KW-0378">Hydrolase</keyword>
<dbReference type="GO" id="GO:0016787">
    <property type="term" value="F:hydrolase activity"/>
    <property type="evidence" value="ECO:0007669"/>
    <property type="project" value="UniProtKB-KW"/>
</dbReference>
<dbReference type="InterPro" id="IPR050951">
    <property type="entry name" value="Retrovirus_Pol_polyprotein"/>
</dbReference>
<dbReference type="Pfam" id="PF00665">
    <property type="entry name" value="rve"/>
    <property type="match status" value="1"/>
</dbReference>
<feature type="domain" description="Reverse transcriptase" evidence="12">
    <location>
        <begin position="1062"/>
        <end position="1240"/>
    </location>
</feature>
<keyword evidence="14" id="KW-1185">Reference proteome</keyword>
<dbReference type="GO" id="GO:0003676">
    <property type="term" value="F:nucleic acid binding"/>
    <property type="evidence" value="ECO:0007669"/>
    <property type="project" value="InterPro"/>
</dbReference>
<evidence type="ECO:0000256" key="7">
    <source>
        <dbReference type="ARBA" id="ARBA00039658"/>
    </source>
</evidence>
<dbReference type="GO" id="GO:0004519">
    <property type="term" value="F:endonuclease activity"/>
    <property type="evidence" value="ECO:0007669"/>
    <property type="project" value="UniProtKB-KW"/>
</dbReference>
<dbReference type="CDD" id="cd09274">
    <property type="entry name" value="RNase_HI_RT_Ty3"/>
    <property type="match status" value="1"/>
</dbReference>
<evidence type="ECO:0000256" key="1">
    <source>
        <dbReference type="ARBA" id="ARBA00022679"/>
    </source>
</evidence>
<evidence type="ECO:0000256" key="4">
    <source>
        <dbReference type="ARBA" id="ARBA00022759"/>
    </source>
</evidence>
<keyword evidence="8" id="KW-0862">Zinc</keyword>
<evidence type="ECO:0000256" key="3">
    <source>
        <dbReference type="ARBA" id="ARBA00022722"/>
    </source>
</evidence>
<dbReference type="OrthoDB" id="6761011at2759"/>
<dbReference type="PANTHER" id="PTHR37984:SF5">
    <property type="entry name" value="PROTEIN NYNRIN-LIKE"/>
    <property type="match status" value="1"/>
</dbReference>
<dbReference type="FunFam" id="3.30.420.10:FF:000032">
    <property type="entry name" value="Retrovirus-related Pol polyprotein from transposon 297-like Protein"/>
    <property type="match status" value="1"/>
</dbReference>
<keyword evidence="1" id="KW-0808">Transferase</keyword>
<feature type="region of interest" description="Disordered" evidence="9">
    <location>
        <begin position="299"/>
        <end position="334"/>
    </location>
</feature>
<feature type="domain" description="SCAN box" evidence="11">
    <location>
        <begin position="201"/>
        <end position="277"/>
    </location>
</feature>
<dbReference type="InterPro" id="IPR041588">
    <property type="entry name" value="Integrase_H2C2"/>
</dbReference>
<evidence type="ECO:0000256" key="8">
    <source>
        <dbReference type="PROSITE-ProRule" id="PRU00047"/>
    </source>
</evidence>
<dbReference type="GO" id="GO:0003964">
    <property type="term" value="F:RNA-directed DNA polymerase activity"/>
    <property type="evidence" value="ECO:0007669"/>
    <property type="project" value="UniProtKB-KW"/>
</dbReference>